<feature type="domain" description="Phorbol-ester/DAG-type" evidence="4">
    <location>
        <begin position="138"/>
        <end position="170"/>
    </location>
</feature>
<evidence type="ECO:0000256" key="2">
    <source>
        <dbReference type="ARBA" id="ARBA00022833"/>
    </source>
</evidence>
<proteinExistence type="predicted"/>
<dbReference type="EMBL" id="AMQN01005431">
    <property type="status" value="NOT_ANNOTATED_CDS"/>
    <property type="molecule type" value="Genomic_DNA"/>
</dbReference>
<dbReference type="InterPro" id="IPR002219">
    <property type="entry name" value="PKC_DAG/PE"/>
</dbReference>
<keyword evidence="7" id="KW-1185">Reference proteome</keyword>
<evidence type="ECO:0000259" key="4">
    <source>
        <dbReference type="PROSITE" id="PS50081"/>
    </source>
</evidence>
<evidence type="ECO:0000256" key="1">
    <source>
        <dbReference type="ARBA" id="ARBA00022723"/>
    </source>
</evidence>
<gene>
    <name evidence="5" type="ORF">CAPTEDRAFT_189452</name>
</gene>
<organism evidence="5">
    <name type="scientific">Capitella teleta</name>
    <name type="common">Polychaete worm</name>
    <dbReference type="NCBI Taxonomy" id="283909"/>
    <lineage>
        <taxon>Eukaryota</taxon>
        <taxon>Metazoa</taxon>
        <taxon>Spiralia</taxon>
        <taxon>Lophotrochozoa</taxon>
        <taxon>Annelida</taxon>
        <taxon>Polychaeta</taxon>
        <taxon>Sedentaria</taxon>
        <taxon>Scolecida</taxon>
        <taxon>Capitellidae</taxon>
        <taxon>Capitella</taxon>
    </lineage>
</organism>
<protein>
    <recommendedName>
        <fullName evidence="4">Phorbol-ester/DAG-type domain-containing protein</fullName>
    </recommendedName>
</protein>
<dbReference type="GO" id="GO:0046872">
    <property type="term" value="F:metal ion binding"/>
    <property type="evidence" value="ECO:0007669"/>
    <property type="project" value="UniProtKB-KW"/>
</dbReference>
<evidence type="ECO:0000313" key="6">
    <source>
        <dbReference type="EnsemblMetazoa" id="CapteP189452"/>
    </source>
</evidence>
<evidence type="ECO:0000256" key="3">
    <source>
        <dbReference type="SAM" id="MobiDB-lite"/>
    </source>
</evidence>
<evidence type="ECO:0000313" key="5">
    <source>
        <dbReference type="EMBL" id="ELU12311.1"/>
    </source>
</evidence>
<dbReference type="Pfam" id="PF00130">
    <property type="entry name" value="C1_1"/>
    <property type="match status" value="1"/>
</dbReference>
<reference evidence="7" key="1">
    <citation type="submission" date="2012-12" db="EMBL/GenBank/DDBJ databases">
        <authorList>
            <person name="Hellsten U."/>
            <person name="Grimwood J."/>
            <person name="Chapman J.A."/>
            <person name="Shapiro H."/>
            <person name="Aerts A."/>
            <person name="Otillar R.P."/>
            <person name="Terry A.Y."/>
            <person name="Boore J.L."/>
            <person name="Simakov O."/>
            <person name="Marletaz F."/>
            <person name="Cho S.-J."/>
            <person name="Edsinger-Gonzales E."/>
            <person name="Havlak P."/>
            <person name="Kuo D.-H."/>
            <person name="Larsson T."/>
            <person name="Lv J."/>
            <person name="Arendt D."/>
            <person name="Savage R."/>
            <person name="Osoegawa K."/>
            <person name="de Jong P."/>
            <person name="Lindberg D.R."/>
            <person name="Seaver E.C."/>
            <person name="Weisblat D.A."/>
            <person name="Putnam N.H."/>
            <person name="Grigoriev I.V."/>
            <person name="Rokhsar D.S."/>
        </authorList>
    </citation>
    <scope>NUCLEOTIDE SEQUENCE</scope>
    <source>
        <strain evidence="7">I ESC-2004</strain>
    </source>
</reference>
<dbReference type="AlphaFoldDB" id="R7V7F8"/>
<dbReference type="PROSITE" id="PS50081">
    <property type="entry name" value="ZF_DAG_PE_2"/>
    <property type="match status" value="1"/>
</dbReference>
<evidence type="ECO:0000313" key="7">
    <source>
        <dbReference type="Proteomes" id="UP000014760"/>
    </source>
</evidence>
<name>R7V7F8_CAPTE</name>
<keyword evidence="1" id="KW-0479">Metal-binding</keyword>
<reference evidence="5 7" key="2">
    <citation type="journal article" date="2013" name="Nature">
        <title>Insights into bilaterian evolution from three spiralian genomes.</title>
        <authorList>
            <person name="Simakov O."/>
            <person name="Marletaz F."/>
            <person name="Cho S.J."/>
            <person name="Edsinger-Gonzales E."/>
            <person name="Havlak P."/>
            <person name="Hellsten U."/>
            <person name="Kuo D.H."/>
            <person name="Larsson T."/>
            <person name="Lv J."/>
            <person name="Arendt D."/>
            <person name="Savage R."/>
            <person name="Osoegawa K."/>
            <person name="de Jong P."/>
            <person name="Grimwood J."/>
            <person name="Chapman J.A."/>
            <person name="Shapiro H."/>
            <person name="Aerts A."/>
            <person name="Otillar R.P."/>
            <person name="Terry A.Y."/>
            <person name="Boore J.L."/>
            <person name="Grigoriev I.V."/>
            <person name="Lindberg D.R."/>
            <person name="Seaver E.C."/>
            <person name="Weisblat D.A."/>
            <person name="Putnam N.H."/>
            <person name="Rokhsar D.S."/>
        </authorList>
    </citation>
    <scope>NUCLEOTIDE SEQUENCE</scope>
    <source>
        <strain evidence="5 7">I ESC-2004</strain>
    </source>
</reference>
<dbReference type="HOGENOM" id="CLU_1469561_0_0_1"/>
<accession>R7V7F8</accession>
<sequence>MTSEGPLRERNSRAAERLARHRHANNHQNNTVATCAPPASLQLARSESNGVIQRLTNNLEHYSNVFQDMALPVLLSARARSASGNRSHRRRASSERRGRNGSPFPSDRNSDEDDFVYVESIELSQLDAFVPKESNSHGHRFNVVHLKAPTWCDKCGDFIWGVYKQCLVCQSESSAFQFGSRKGP</sequence>
<feature type="region of interest" description="Disordered" evidence="3">
    <location>
        <begin position="79"/>
        <end position="111"/>
    </location>
</feature>
<dbReference type="OrthoDB" id="6128543at2759"/>
<dbReference type="Proteomes" id="UP000014760">
    <property type="component" value="Unassembled WGS sequence"/>
</dbReference>
<reference evidence="6" key="3">
    <citation type="submission" date="2015-06" db="UniProtKB">
        <authorList>
            <consortium name="EnsemblMetazoa"/>
        </authorList>
    </citation>
    <scope>IDENTIFICATION</scope>
</reference>
<dbReference type="EnsemblMetazoa" id="CapteT189452">
    <property type="protein sequence ID" value="CapteP189452"/>
    <property type="gene ID" value="CapteG189452"/>
</dbReference>
<dbReference type="SUPFAM" id="SSF57889">
    <property type="entry name" value="Cysteine-rich domain"/>
    <property type="match status" value="1"/>
</dbReference>
<keyword evidence="2" id="KW-0862">Zinc</keyword>
<dbReference type="STRING" id="283909.R7V7F8"/>
<dbReference type="EMBL" id="KB296055">
    <property type="protein sequence ID" value="ELU12311.1"/>
    <property type="molecule type" value="Genomic_DNA"/>
</dbReference>
<dbReference type="InterPro" id="IPR046349">
    <property type="entry name" value="C1-like_sf"/>
</dbReference>
<dbReference type="Gene3D" id="3.30.60.20">
    <property type="match status" value="1"/>
</dbReference>